<sequence>MLSQVHYLIRAKTDGQYLVARIPQENKEKIDQYLLLFKEHFEALSYLNSHGSGVSDRFWVESIPGTQLKSILQRWGFTGVGLVQDPLIPRIEFLSI</sequence>
<reference evidence="2" key="1">
    <citation type="journal article" date="2011" name="MBio">
        <title>Novel metabolic attributes of the genus Cyanothece, comprising a group of unicellular nitrogen-fixing Cyanobacteria.</title>
        <authorList>
            <person name="Bandyopadhyay A."/>
            <person name="Elvitigala T."/>
            <person name="Welsh E."/>
            <person name="Stockel J."/>
            <person name="Liberton M."/>
            <person name="Min H."/>
            <person name="Sherman L.A."/>
            <person name="Pakrasi H.B."/>
        </authorList>
    </citation>
    <scope>NUCLEOTIDE SEQUENCE [LARGE SCALE GENOMIC DNA]</scope>
    <source>
        <strain evidence="2">PCC 8801</strain>
    </source>
</reference>
<evidence type="ECO:0000313" key="1">
    <source>
        <dbReference type="EMBL" id="ACK68253.1"/>
    </source>
</evidence>
<proteinExistence type="predicted"/>
<gene>
    <name evidence="1" type="ordered locus">PCC8801_4331</name>
</gene>
<dbReference type="AlphaFoldDB" id="B7JVC0"/>
<accession>B7JVC0</accession>
<protein>
    <submittedName>
        <fullName evidence="1">Uncharacterized protein</fullName>
    </submittedName>
</protein>
<dbReference type="RefSeq" id="WP_015785309.1">
    <property type="nucleotide sequence ID" value="NC_011726.1"/>
</dbReference>
<dbReference type="HOGENOM" id="CLU_2355062_0_0_3"/>
<name>B7JVC0_RIPO1</name>
<dbReference type="eggNOG" id="ENOG5032SJ2">
    <property type="taxonomic scope" value="Bacteria"/>
</dbReference>
<evidence type="ECO:0000313" key="2">
    <source>
        <dbReference type="Proteomes" id="UP000008204"/>
    </source>
</evidence>
<dbReference type="STRING" id="41431.PCC8801_4331"/>
<dbReference type="EMBL" id="CP001287">
    <property type="protein sequence ID" value="ACK68253.1"/>
    <property type="molecule type" value="Genomic_DNA"/>
</dbReference>
<dbReference type="Proteomes" id="UP000008204">
    <property type="component" value="Chromosome"/>
</dbReference>
<organism evidence="1 2">
    <name type="scientific">Rippkaea orientalis (strain PCC 8801 / RF-1)</name>
    <name type="common">Cyanothece sp. (strain PCC 8801)</name>
    <dbReference type="NCBI Taxonomy" id="41431"/>
    <lineage>
        <taxon>Bacteria</taxon>
        <taxon>Bacillati</taxon>
        <taxon>Cyanobacteriota</taxon>
        <taxon>Cyanophyceae</taxon>
        <taxon>Oscillatoriophycideae</taxon>
        <taxon>Chroococcales</taxon>
        <taxon>Aphanothecaceae</taxon>
        <taxon>Rippkaea</taxon>
        <taxon>Rippkaea orientalis</taxon>
    </lineage>
</organism>
<keyword evidence="2" id="KW-1185">Reference proteome</keyword>
<dbReference type="KEGG" id="cyp:PCC8801_4331"/>
<dbReference type="OrthoDB" id="582684at2"/>